<dbReference type="AntiFam" id="ANF00173">
    <property type="entry name" value="Shadow ORF (opposite ppk)"/>
</dbReference>
<sequence length="140" mass="15271">MVQQDVVLADVLENARALAQSLGSARGKWRELHVGAVYPVRHLHQADQIDGAVDAVEVDRLEFELGEQELGHRFRTVVGDLQTHGIAEVALRQFALQLGAQVGDFFLVDEEVGIAGGAALVAAEHGHAHEQFADEFVQDR</sequence>
<protein>
    <submittedName>
        <fullName evidence="1">Uncharacterized protein</fullName>
    </submittedName>
</protein>
<gene>
    <name evidence="1" type="ORF">SDC9_181780</name>
</gene>
<dbReference type="EMBL" id="VSSQ01087249">
    <property type="protein sequence ID" value="MPN34287.1"/>
    <property type="molecule type" value="Genomic_DNA"/>
</dbReference>
<evidence type="ECO:0000313" key="1">
    <source>
        <dbReference type="EMBL" id="MPN34287.1"/>
    </source>
</evidence>
<proteinExistence type="predicted"/>
<name>A0A645H5J7_9ZZZZ</name>
<dbReference type="AlphaFoldDB" id="A0A645H5J7"/>
<reference evidence="1" key="1">
    <citation type="submission" date="2019-08" db="EMBL/GenBank/DDBJ databases">
        <authorList>
            <person name="Kucharzyk K."/>
            <person name="Murdoch R.W."/>
            <person name="Higgins S."/>
            <person name="Loffler F."/>
        </authorList>
    </citation>
    <scope>NUCLEOTIDE SEQUENCE</scope>
</reference>
<accession>A0A645H5J7</accession>
<organism evidence="1">
    <name type="scientific">bioreactor metagenome</name>
    <dbReference type="NCBI Taxonomy" id="1076179"/>
    <lineage>
        <taxon>unclassified sequences</taxon>
        <taxon>metagenomes</taxon>
        <taxon>ecological metagenomes</taxon>
    </lineage>
</organism>
<comment type="caution">
    <text evidence="1">The sequence shown here is derived from an EMBL/GenBank/DDBJ whole genome shotgun (WGS) entry which is preliminary data.</text>
</comment>